<feature type="compositionally biased region" description="Acidic residues" evidence="1">
    <location>
        <begin position="225"/>
        <end position="240"/>
    </location>
</feature>
<name>A0ABW3IK60_9RHOB</name>
<dbReference type="InterPro" id="IPR027417">
    <property type="entry name" value="P-loop_NTPase"/>
</dbReference>
<accession>A0ABW3IK60</accession>
<evidence type="ECO:0000313" key="2">
    <source>
        <dbReference type="EMBL" id="MFD0978133.1"/>
    </source>
</evidence>
<proteinExistence type="predicted"/>
<protein>
    <recommendedName>
        <fullName evidence="4">Sulfotransferase family protein</fullName>
    </recommendedName>
</protein>
<dbReference type="Gene3D" id="3.40.50.300">
    <property type="entry name" value="P-loop containing nucleotide triphosphate hydrolases"/>
    <property type="match status" value="1"/>
</dbReference>
<evidence type="ECO:0000256" key="1">
    <source>
        <dbReference type="SAM" id="MobiDB-lite"/>
    </source>
</evidence>
<comment type="caution">
    <text evidence="2">The sequence shown here is derived from an EMBL/GenBank/DDBJ whole genome shotgun (WGS) entry which is preliminary data.</text>
</comment>
<reference evidence="3" key="1">
    <citation type="journal article" date="2019" name="Int. J. Syst. Evol. Microbiol.">
        <title>The Global Catalogue of Microorganisms (GCM) 10K type strain sequencing project: providing services to taxonomists for standard genome sequencing and annotation.</title>
        <authorList>
            <consortium name="The Broad Institute Genomics Platform"/>
            <consortium name="The Broad Institute Genome Sequencing Center for Infectious Disease"/>
            <person name="Wu L."/>
            <person name="Ma J."/>
        </authorList>
    </citation>
    <scope>NUCLEOTIDE SEQUENCE [LARGE SCALE GENOMIC DNA]</scope>
    <source>
        <strain evidence="3">CCUG 60524</strain>
    </source>
</reference>
<keyword evidence="3" id="KW-1185">Reference proteome</keyword>
<sequence length="246" mass="27288">MKHVFIITYGRTGSTALMKALNSIEGACLRGENGGLLRPLAEAFMISQRSRRRHGAASGPVSHPWYGAGEMRPHRFGASLAQAFTRDVLAPPEGTRLTGFKEIRYTADGLTDQAFRGILRFMLTQFEESRVIFLTRNPEEVADSAWWQTRDRDIVIDVLDATIERFRHAHEDFPEQTFLLDHASFNSDPEGLRPLLQWLGEEIPPEALAAALAERVAEASGTGSPDEEDADASEDTEPELAADLSH</sequence>
<organism evidence="2 3">
    <name type="scientific">Tropicimonas aquimaris</name>
    <dbReference type="NCBI Taxonomy" id="914152"/>
    <lineage>
        <taxon>Bacteria</taxon>
        <taxon>Pseudomonadati</taxon>
        <taxon>Pseudomonadota</taxon>
        <taxon>Alphaproteobacteria</taxon>
        <taxon>Rhodobacterales</taxon>
        <taxon>Roseobacteraceae</taxon>
        <taxon>Tropicimonas</taxon>
    </lineage>
</organism>
<dbReference type="RefSeq" id="WP_386071839.1">
    <property type="nucleotide sequence ID" value="NZ_JBHTJT010000002.1"/>
</dbReference>
<feature type="region of interest" description="Disordered" evidence="1">
    <location>
        <begin position="212"/>
        <end position="246"/>
    </location>
</feature>
<dbReference type="EMBL" id="JBHTJT010000002">
    <property type="protein sequence ID" value="MFD0978133.1"/>
    <property type="molecule type" value="Genomic_DNA"/>
</dbReference>
<evidence type="ECO:0000313" key="3">
    <source>
        <dbReference type="Proteomes" id="UP001597108"/>
    </source>
</evidence>
<gene>
    <name evidence="2" type="ORF">ACFQ2S_00550</name>
</gene>
<dbReference type="Proteomes" id="UP001597108">
    <property type="component" value="Unassembled WGS sequence"/>
</dbReference>
<dbReference type="SUPFAM" id="SSF52540">
    <property type="entry name" value="P-loop containing nucleoside triphosphate hydrolases"/>
    <property type="match status" value="1"/>
</dbReference>
<evidence type="ECO:0008006" key="4">
    <source>
        <dbReference type="Google" id="ProtNLM"/>
    </source>
</evidence>